<feature type="domain" description="Crinkler effector protein N-terminal" evidence="4">
    <location>
        <begin position="2"/>
        <end position="120"/>
    </location>
</feature>
<comment type="subcellular location">
    <subcellularLocation>
        <location evidence="1">Host cell</location>
    </subcellularLocation>
    <subcellularLocation>
        <location evidence="2">Secreted</location>
    </subcellularLocation>
</comment>
<evidence type="ECO:0000256" key="3">
    <source>
        <dbReference type="ARBA" id="ARBA00022525"/>
    </source>
</evidence>
<gene>
    <name evidence="5" type="ORF">V7S43_002548</name>
</gene>
<dbReference type="GO" id="GO:0043657">
    <property type="term" value="C:host cell"/>
    <property type="evidence" value="ECO:0007669"/>
    <property type="project" value="UniProtKB-SubCell"/>
</dbReference>
<dbReference type="Proteomes" id="UP001632037">
    <property type="component" value="Unassembled WGS sequence"/>
</dbReference>
<dbReference type="EMBL" id="JBIMZQ010000004">
    <property type="protein sequence ID" value="KAL3671880.1"/>
    <property type="molecule type" value="Genomic_DNA"/>
</dbReference>
<evidence type="ECO:0000313" key="6">
    <source>
        <dbReference type="Proteomes" id="UP001632037"/>
    </source>
</evidence>
<protein>
    <recommendedName>
        <fullName evidence="4">Crinkler effector protein N-terminal domain-containing protein</fullName>
    </recommendedName>
</protein>
<keyword evidence="6" id="KW-1185">Reference proteome</keyword>
<dbReference type="InterPro" id="IPR045379">
    <property type="entry name" value="Crinkler_N"/>
</dbReference>
<sequence>MVKLNCVILGVVRSAFIVDIDEDKLVGDLKKAVKVKNSNKLKDVDANKLHLFLAKKGDAWLLGNDVAAQALNDGMTNPDVRKMIRENNMMQMLTIQEVLGHFKMTGEHAPSSKQVHVLVQVPNEVSRMWKLLNENCPALIIDKSPLIRISTTYTLGSGLRVNPGKDLLLYRRPQVIEEWQFIEKCVCNTFAELWIVGPPEMGKSYAAFAFACFLDRTDWDVLWIHCPIRSFGPLKCIIFRGATEKWACEIPDTELASVLQKLARRTVVFVDGYTKKETSGYIIQQTSMTTLGKDNYQDQCDIIPTVVDDFPLKTTANLPKPASQADIRDEMLFKVKAWTLEDYKMAMVNDKFFEHVKTKYTDTKEPVLLEEWKQLLEEKFFVAGGISRYMFDYSVDDVVGLLDNAILAVDNIKGYVKGTRGMPSEGAVTQLFSKYRDEDSPKSRLVSKHVARKLAQKIGPEFVRKLSNLLSSNHGYLFELWFFAKLSHGGVECNKVGQIIPDETWIAVNGLPNFDSNGGIPLNKSKMWLAPRMWNQGGYDVVFVEIFDDAGAPTVRVRFVQVTRADEHSFKADFFATFLCKLTDSLRGHRFKVVEVYFVVPIRQLDTFKPKVNALQVQKDVLERVGLTAETTRVDVEAVGLKYKEFRESDDLIRLESKRFKRE</sequence>
<reference evidence="5 6" key="1">
    <citation type="submission" date="2024-09" db="EMBL/GenBank/DDBJ databases">
        <title>Genome sequencing and assembly of Phytophthora oleae, isolate VK10A, causative agent of rot of olive drupes.</title>
        <authorList>
            <person name="Conti Taguali S."/>
            <person name="Riolo M."/>
            <person name="La Spada F."/>
            <person name="Cacciola S.O."/>
            <person name="Dionisio G."/>
        </authorList>
    </citation>
    <scope>NUCLEOTIDE SEQUENCE [LARGE SCALE GENOMIC DNA]</scope>
    <source>
        <strain evidence="5 6">VK10A</strain>
    </source>
</reference>
<organism evidence="5 6">
    <name type="scientific">Phytophthora oleae</name>
    <dbReference type="NCBI Taxonomy" id="2107226"/>
    <lineage>
        <taxon>Eukaryota</taxon>
        <taxon>Sar</taxon>
        <taxon>Stramenopiles</taxon>
        <taxon>Oomycota</taxon>
        <taxon>Peronosporomycetes</taxon>
        <taxon>Peronosporales</taxon>
        <taxon>Peronosporaceae</taxon>
        <taxon>Phytophthora</taxon>
    </lineage>
</organism>
<dbReference type="GO" id="GO:0005576">
    <property type="term" value="C:extracellular region"/>
    <property type="evidence" value="ECO:0007669"/>
    <property type="project" value="UniProtKB-SubCell"/>
</dbReference>
<name>A0ABD3FY83_9STRA</name>
<accession>A0ABD3FY83</accession>
<keyword evidence="3" id="KW-0964">Secreted</keyword>
<evidence type="ECO:0000256" key="2">
    <source>
        <dbReference type="ARBA" id="ARBA00004613"/>
    </source>
</evidence>
<proteinExistence type="predicted"/>
<dbReference type="Pfam" id="PF20147">
    <property type="entry name" value="Crinkler"/>
    <property type="match status" value="1"/>
</dbReference>
<comment type="caution">
    <text evidence="5">The sequence shown here is derived from an EMBL/GenBank/DDBJ whole genome shotgun (WGS) entry which is preliminary data.</text>
</comment>
<evidence type="ECO:0000256" key="1">
    <source>
        <dbReference type="ARBA" id="ARBA00004340"/>
    </source>
</evidence>
<dbReference type="AlphaFoldDB" id="A0ABD3FY83"/>
<evidence type="ECO:0000313" key="5">
    <source>
        <dbReference type="EMBL" id="KAL3671880.1"/>
    </source>
</evidence>
<evidence type="ECO:0000259" key="4">
    <source>
        <dbReference type="Pfam" id="PF20147"/>
    </source>
</evidence>